<dbReference type="EMBL" id="LT607409">
    <property type="protein sequence ID" value="SCF29171.1"/>
    <property type="molecule type" value="Genomic_DNA"/>
</dbReference>
<gene>
    <name evidence="2" type="ORF">GA0070612_5965</name>
</gene>
<proteinExistence type="predicted"/>
<protein>
    <recommendedName>
        <fullName evidence="4">Catalytic LigB subunit of aromatic ring-opening dioxygenase</fullName>
    </recommendedName>
</protein>
<evidence type="ECO:0000256" key="1">
    <source>
        <dbReference type="SAM" id="MobiDB-lite"/>
    </source>
</evidence>
<evidence type="ECO:0008006" key="4">
    <source>
        <dbReference type="Google" id="ProtNLM"/>
    </source>
</evidence>
<evidence type="ECO:0000313" key="3">
    <source>
        <dbReference type="Proteomes" id="UP000198224"/>
    </source>
</evidence>
<dbReference type="Proteomes" id="UP000198224">
    <property type="component" value="Chromosome I"/>
</dbReference>
<keyword evidence="3" id="KW-1185">Reference proteome</keyword>
<sequence length="295" mass="29777">MTGSARRRTGDSRYGERVPLVTAAVCPHPPLLVPEVAGSAAPELDDLRAACDTAVRRLLAVGPDSVVLLGTGPVTGPIRTPATGSLQPWGVDLDVPLVTGQPDRGAVLPLSLTIGAWLLTRHETPPPASTAPASAPPVGTPSASATRTSAPPVGATPSSAPSAGAPPVTAVQVAADAGPAELAALADEVDATGERVALLVLGDGSACRGVTSPGYDDPRALPYDQRVAAALADADLDVLLDLDPVVSAELKAAGRAPWQVLAGAARRAGGGWRGELLHHAAPYGVAYFVASWERV</sequence>
<dbReference type="AlphaFoldDB" id="A0A1C4Z8X9"/>
<feature type="compositionally biased region" description="Low complexity" evidence="1">
    <location>
        <begin position="140"/>
        <end position="166"/>
    </location>
</feature>
<organism evidence="2 3">
    <name type="scientific">Micromonospora chokoriensis</name>
    <dbReference type="NCBI Taxonomy" id="356851"/>
    <lineage>
        <taxon>Bacteria</taxon>
        <taxon>Bacillati</taxon>
        <taxon>Actinomycetota</taxon>
        <taxon>Actinomycetes</taxon>
        <taxon>Micromonosporales</taxon>
        <taxon>Micromonosporaceae</taxon>
        <taxon>Micromonospora</taxon>
    </lineage>
</organism>
<dbReference type="Gene3D" id="3.40.830.10">
    <property type="entry name" value="LigB-like"/>
    <property type="match status" value="1"/>
</dbReference>
<feature type="compositionally biased region" description="Pro residues" evidence="1">
    <location>
        <begin position="125"/>
        <end position="139"/>
    </location>
</feature>
<feature type="region of interest" description="Disordered" evidence="1">
    <location>
        <begin position="123"/>
        <end position="166"/>
    </location>
</feature>
<accession>A0A1C4Z8X9</accession>
<reference evidence="3" key="1">
    <citation type="submission" date="2016-06" db="EMBL/GenBank/DDBJ databases">
        <authorList>
            <person name="Varghese N."/>
            <person name="Submissions Spin"/>
        </authorList>
    </citation>
    <scope>NUCLEOTIDE SEQUENCE [LARGE SCALE GENOMIC DNA]</scope>
    <source>
        <strain evidence="3">DSM 45160</strain>
    </source>
</reference>
<name>A0A1C4Z8X9_9ACTN</name>
<evidence type="ECO:0000313" key="2">
    <source>
        <dbReference type="EMBL" id="SCF29171.1"/>
    </source>
</evidence>